<keyword evidence="1" id="KW-0677">Repeat</keyword>
<dbReference type="SUPFAM" id="SSF82171">
    <property type="entry name" value="DPP6 N-terminal domain-like"/>
    <property type="match status" value="1"/>
</dbReference>
<dbReference type="PANTHER" id="PTHR32161:SF9">
    <property type="entry name" value="TOLB PROTEIN-LIKE PROTEIN"/>
    <property type="match status" value="1"/>
</dbReference>
<dbReference type="Gene3D" id="1.10.238.10">
    <property type="entry name" value="EF-hand"/>
    <property type="match status" value="2"/>
</dbReference>
<evidence type="ECO:0000313" key="4">
    <source>
        <dbReference type="Proteomes" id="UP000289340"/>
    </source>
</evidence>
<comment type="caution">
    <text evidence="3">The sequence shown here is derived from an EMBL/GenBank/DDBJ whole genome shotgun (WGS) entry which is preliminary data.</text>
</comment>
<feature type="domain" description="EF-hand" evidence="2">
    <location>
        <begin position="46"/>
        <end position="81"/>
    </location>
</feature>
<evidence type="ECO:0000256" key="1">
    <source>
        <dbReference type="ARBA" id="ARBA00022737"/>
    </source>
</evidence>
<sequence length="312" mass="35370">MMKSLGQPTTEEEIKRMIQEVDVEGDGHINLGEFLELNTKGADPDEILENLKDVFSIFNIDGNGSIIAEELNMVMASLGDVFHRRVPEDDRRRRPARVTLIKPHRSTPNPHTLTLSLNNNDTVGRVQYGFDVFSVDLNNRHPPPHAKADHRLADGVSVNSNSQFINQQNDVVFVSERTGSPRFYISRPETEPKPLPFLPNALFHDRPIVNNGNLYFVSTHEQNDAVFTSWSGVCSTVIDGETSTLKRLTPHEEVDYSPAVSLTGKFLAVASYRSRRWQTNDFRELQTVQIARIEFFKNGSNRCHTIWLDSIL</sequence>
<dbReference type="SMART" id="SM00054">
    <property type="entry name" value="EFh"/>
    <property type="match status" value="2"/>
</dbReference>
<dbReference type="InterPro" id="IPR011992">
    <property type="entry name" value="EF-hand-dom_pair"/>
</dbReference>
<name>A0A445IXU1_GLYSO</name>
<dbReference type="AlphaFoldDB" id="A0A445IXU1"/>
<dbReference type="GO" id="GO:0005509">
    <property type="term" value="F:calcium ion binding"/>
    <property type="evidence" value="ECO:0007669"/>
    <property type="project" value="InterPro"/>
</dbReference>
<dbReference type="InterPro" id="IPR002048">
    <property type="entry name" value="EF_hand_dom"/>
</dbReference>
<organism evidence="3 4">
    <name type="scientific">Glycine soja</name>
    <name type="common">Wild soybean</name>
    <dbReference type="NCBI Taxonomy" id="3848"/>
    <lineage>
        <taxon>Eukaryota</taxon>
        <taxon>Viridiplantae</taxon>
        <taxon>Streptophyta</taxon>
        <taxon>Embryophyta</taxon>
        <taxon>Tracheophyta</taxon>
        <taxon>Spermatophyta</taxon>
        <taxon>Magnoliopsida</taxon>
        <taxon>eudicotyledons</taxon>
        <taxon>Gunneridae</taxon>
        <taxon>Pentapetalae</taxon>
        <taxon>rosids</taxon>
        <taxon>fabids</taxon>
        <taxon>Fabales</taxon>
        <taxon>Fabaceae</taxon>
        <taxon>Papilionoideae</taxon>
        <taxon>50 kb inversion clade</taxon>
        <taxon>NPAAA clade</taxon>
        <taxon>indigoferoid/millettioid clade</taxon>
        <taxon>Phaseoleae</taxon>
        <taxon>Glycine</taxon>
        <taxon>Glycine subgen. Soja</taxon>
    </lineage>
</organism>
<dbReference type="SUPFAM" id="SSF47473">
    <property type="entry name" value="EF-hand"/>
    <property type="match status" value="1"/>
</dbReference>
<accession>A0A445IXU1</accession>
<dbReference type="Proteomes" id="UP000289340">
    <property type="component" value="Chromosome 9"/>
</dbReference>
<dbReference type="InterPro" id="IPR011659">
    <property type="entry name" value="WD40"/>
</dbReference>
<feature type="domain" description="EF-hand" evidence="2">
    <location>
        <begin position="9"/>
        <end position="44"/>
    </location>
</feature>
<dbReference type="PANTHER" id="PTHR32161">
    <property type="entry name" value="DPP6 N-TERMINAL DOMAIN-LIKE PROTEIN"/>
    <property type="match status" value="1"/>
</dbReference>
<dbReference type="Pfam" id="PF13833">
    <property type="entry name" value="EF-hand_8"/>
    <property type="match status" value="1"/>
</dbReference>
<dbReference type="EMBL" id="QZWG01000009">
    <property type="protein sequence ID" value="RZB90964.1"/>
    <property type="molecule type" value="Genomic_DNA"/>
</dbReference>
<dbReference type="Pfam" id="PF07676">
    <property type="entry name" value="PD40"/>
    <property type="match status" value="1"/>
</dbReference>
<evidence type="ECO:0000259" key="2">
    <source>
        <dbReference type="PROSITE" id="PS50222"/>
    </source>
</evidence>
<reference evidence="3 4" key="1">
    <citation type="submission" date="2018-09" db="EMBL/GenBank/DDBJ databases">
        <title>A high-quality reference genome of wild soybean provides a powerful tool to mine soybean genomes.</title>
        <authorList>
            <person name="Xie M."/>
            <person name="Chung C.Y.L."/>
            <person name="Li M.-W."/>
            <person name="Wong F.-L."/>
            <person name="Chan T.-F."/>
            <person name="Lam H.-M."/>
        </authorList>
    </citation>
    <scope>NUCLEOTIDE SEQUENCE [LARGE SCALE GENOMIC DNA]</scope>
    <source>
        <strain evidence="4">cv. W05</strain>
        <tissue evidence="3">Hypocotyl of etiolated seedlings</tissue>
    </source>
</reference>
<dbReference type="CDD" id="cd00051">
    <property type="entry name" value="EFh"/>
    <property type="match status" value="1"/>
</dbReference>
<evidence type="ECO:0000313" key="3">
    <source>
        <dbReference type="EMBL" id="RZB90964.1"/>
    </source>
</evidence>
<gene>
    <name evidence="3" type="ORF">D0Y65_023390</name>
</gene>
<keyword evidence="4" id="KW-1185">Reference proteome</keyword>
<protein>
    <submittedName>
        <fullName evidence="3">Putative calcium-binding protein CML25</fullName>
    </submittedName>
</protein>
<proteinExistence type="predicted"/>
<dbReference type="FunFam" id="1.10.238.10:FF:000178">
    <property type="entry name" value="Calmodulin-2 A"/>
    <property type="match status" value="1"/>
</dbReference>
<dbReference type="GO" id="GO:0043226">
    <property type="term" value="C:organelle"/>
    <property type="evidence" value="ECO:0007669"/>
    <property type="project" value="UniProtKB-ARBA"/>
</dbReference>
<dbReference type="PROSITE" id="PS50222">
    <property type="entry name" value="EF_HAND_2"/>
    <property type="match status" value="2"/>
</dbReference>